<reference evidence="1 3" key="1">
    <citation type="submission" date="2017-06" db="EMBL/GenBank/DDBJ databases">
        <title>Genome Sequencing of the methanotroph Methylovulum psychrotolerants str. HV10-M2 isolated from a high-altitude environment.</title>
        <authorList>
            <person name="Mateos-Rivera A."/>
        </authorList>
    </citation>
    <scope>NUCLEOTIDE SEQUENCE [LARGE SCALE GENOMIC DNA]</scope>
    <source>
        <strain evidence="1 3">HV10_M2</strain>
    </source>
</reference>
<evidence type="ECO:0000313" key="1">
    <source>
        <dbReference type="EMBL" id="ASF45755.1"/>
    </source>
</evidence>
<dbReference type="OrthoDB" id="7069350at2"/>
<name>A0A1Z4BWU7_9GAMM</name>
<organism evidence="1 3">
    <name type="scientific">Methylovulum psychrotolerans</name>
    <dbReference type="NCBI Taxonomy" id="1704499"/>
    <lineage>
        <taxon>Bacteria</taxon>
        <taxon>Pseudomonadati</taxon>
        <taxon>Pseudomonadota</taxon>
        <taxon>Gammaproteobacteria</taxon>
        <taxon>Methylococcales</taxon>
        <taxon>Methylococcaceae</taxon>
        <taxon>Methylovulum</taxon>
    </lineage>
</organism>
<gene>
    <name evidence="2" type="ORF">AADEFJLK_03976</name>
    <name evidence="1" type="ORF">CEK71_06535</name>
</gene>
<dbReference type="KEGG" id="mpsy:CEK71_06535"/>
<proteinExistence type="predicted"/>
<keyword evidence="3" id="KW-1185">Reference proteome</keyword>
<sequence>MNAITIIQQPAVKVRGLAFVLELELSDPAVVGQYELKIVSHDRSEALVAVDVQTSLHGKLTLSVPIQAIHIPSLAKAYLLVAGDSLDISPVFLRYQLNKNKLNDNAYLTHTIFNASARDFSPDDLFVVTYAYLKSIPLENQNFGGLITVLSYRIADKLDERGDLLDNVYATYRQYREVVQTHDAIAFRWFVSCSSALATVLLSVGSIAQASNVVETALKTIVHPGFNPMVHQNFTLLLFQGGLIKVWNQRFDEATSLFISAVNAGRYGMIDLLHPQNNWLLGQISDCHHLLGYIEAAYCAAMACSKDQLPPQSRFASGKSPAKLKIDFRNIFERFECCKKHTPPFFEQVLQTMQTYKDQP</sequence>
<dbReference type="EMBL" id="PGFZ01000013">
    <property type="protein sequence ID" value="POZ50227.1"/>
    <property type="molecule type" value="Genomic_DNA"/>
</dbReference>
<dbReference type="RefSeq" id="WP_088618631.1">
    <property type="nucleotide sequence ID" value="NZ_CP022129.1"/>
</dbReference>
<evidence type="ECO:0000313" key="3">
    <source>
        <dbReference type="Proteomes" id="UP000197019"/>
    </source>
</evidence>
<dbReference type="EMBL" id="CP022129">
    <property type="protein sequence ID" value="ASF45755.1"/>
    <property type="molecule type" value="Genomic_DNA"/>
</dbReference>
<protein>
    <submittedName>
        <fullName evidence="1">Uncharacterized protein</fullName>
    </submittedName>
</protein>
<dbReference type="Proteomes" id="UP000197019">
    <property type="component" value="Chromosome"/>
</dbReference>
<reference evidence="2 4" key="2">
    <citation type="submission" date="2017-11" db="EMBL/GenBank/DDBJ databases">
        <title>Draft Genome Sequence of Methylobacter psychrotolerans Sph1T, an Obligate Methanotroph from Low-Temperature Environments.</title>
        <authorList>
            <person name="Oshkin I.Y."/>
            <person name="Miroshnikov K."/>
            <person name="Belova S.E."/>
            <person name="Korzhenkov A."/>
            <person name="Toshchakov S.V."/>
            <person name="Dedysh S.N."/>
        </authorList>
    </citation>
    <scope>NUCLEOTIDE SEQUENCE [LARGE SCALE GENOMIC DNA]</scope>
    <source>
        <strain evidence="2 4">Sph1</strain>
    </source>
</reference>
<accession>A0A1Z4BWU7</accession>
<dbReference type="Proteomes" id="UP000237423">
    <property type="component" value="Unassembled WGS sequence"/>
</dbReference>
<evidence type="ECO:0000313" key="4">
    <source>
        <dbReference type="Proteomes" id="UP000237423"/>
    </source>
</evidence>
<dbReference type="AlphaFoldDB" id="A0A1Z4BWU7"/>
<evidence type="ECO:0000313" key="2">
    <source>
        <dbReference type="EMBL" id="POZ50227.1"/>
    </source>
</evidence>